<dbReference type="InterPro" id="IPR036034">
    <property type="entry name" value="PDZ_sf"/>
</dbReference>
<evidence type="ECO:0000256" key="3">
    <source>
        <dbReference type="ARBA" id="ARBA00023038"/>
    </source>
</evidence>
<dbReference type="PANTHER" id="PTHR24214">
    <property type="entry name" value="PDZ AND LIM DOMAIN PROTEIN ZASP"/>
    <property type="match status" value="1"/>
</dbReference>
<dbReference type="InterPro" id="IPR050604">
    <property type="entry name" value="PDZ-LIM_domain"/>
</dbReference>
<feature type="compositionally biased region" description="Basic and acidic residues" evidence="4">
    <location>
        <begin position="265"/>
        <end position="280"/>
    </location>
</feature>
<dbReference type="GO" id="GO:0051371">
    <property type="term" value="F:muscle alpha-actinin binding"/>
    <property type="evidence" value="ECO:0007669"/>
    <property type="project" value="TreeGrafter"/>
</dbReference>
<feature type="compositionally biased region" description="Polar residues" evidence="4">
    <location>
        <begin position="551"/>
        <end position="572"/>
    </location>
</feature>
<dbReference type="GO" id="GO:0031941">
    <property type="term" value="C:filamentous actin"/>
    <property type="evidence" value="ECO:0007669"/>
    <property type="project" value="TreeGrafter"/>
</dbReference>
<dbReference type="PROSITE" id="PS50106">
    <property type="entry name" value="PDZ"/>
    <property type="match status" value="1"/>
</dbReference>
<dbReference type="Pfam" id="PF00595">
    <property type="entry name" value="PDZ"/>
    <property type="match status" value="1"/>
</dbReference>
<dbReference type="PANTHER" id="PTHR24214:SF38">
    <property type="entry name" value="PDZ AND LIM DOMAIN PROTEIN ZASP-RELATED"/>
    <property type="match status" value="1"/>
</dbReference>
<dbReference type="GO" id="GO:0005912">
    <property type="term" value="C:adherens junction"/>
    <property type="evidence" value="ECO:0007669"/>
    <property type="project" value="TreeGrafter"/>
</dbReference>
<sequence length="578" mass="62313">MGDQYEVTLDGGGPWGIRLQGGKDFGVPLNVARVTPGSKASTKGILAGDSIVSINGIATSTLSHMDAQNTIKQSGSTLQLTMKKGKGVSLGEVKQVGSAGFAAAPSKTLYTTDVTHSAGVDHKFNAKPKAFGASPSGGQTASSKKFDPAEYAKRKKEELEKYKEEKNKPVVPDSDVLKMLQNTKIQDNGQQGGGSFNKLQDSLNNEDCSPPQAPPAPPIEDGKPKLSMVASNPYHLPIKAVVSNEGGNPIMDSLKSKMKEMNINKERLDRTSSVSNEKKGNFLSQSSRESAARAPSPLPAPKSPTSPAFKMTLAKGESPFAAGAESNVLMASLKNTIEGDRMTLGLRQTRGMAAGSHSPSMQRMKTAFHEDDKRNNITLRNDGYCNVLPPDQSSFPVAMATNSNYNSVQVENPNNSTQGYHRQPINSAQQEYNNSSQAHYRQLSFEKQQSNSLTHKMNSVPSYQRELAEAHANYHRPPTSPGLSHQRQSSNPALSYNRQPSNSASNHQRSNSSPSYQYYREPSNSTTISQTQRSKSVTAQQALSLAEQILNAHSSKMQNSPSASRKTSSNSAPVGDEL</sequence>
<feature type="region of interest" description="Disordered" evidence="4">
    <location>
        <begin position="265"/>
        <end position="307"/>
    </location>
</feature>
<keyword evidence="7" id="KW-1185">Reference proteome</keyword>
<dbReference type="GO" id="GO:0061061">
    <property type="term" value="P:muscle structure development"/>
    <property type="evidence" value="ECO:0007669"/>
    <property type="project" value="TreeGrafter"/>
</dbReference>
<feature type="compositionally biased region" description="Polar residues" evidence="4">
    <location>
        <begin position="197"/>
        <end position="207"/>
    </location>
</feature>
<dbReference type="GO" id="GO:0005737">
    <property type="term" value="C:cytoplasm"/>
    <property type="evidence" value="ECO:0007669"/>
    <property type="project" value="UniProtKB-SubCell"/>
</dbReference>
<dbReference type="Proteomes" id="UP000594262">
    <property type="component" value="Unplaced"/>
</dbReference>
<dbReference type="GO" id="GO:0003779">
    <property type="term" value="F:actin binding"/>
    <property type="evidence" value="ECO:0007669"/>
    <property type="project" value="TreeGrafter"/>
</dbReference>
<dbReference type="Gene3D" id="2.30.42.10">
    <property type="match status" value="1"/>
</dbReference>
<feature type="region of interest" description="Disordered" evidence="4">
    <location>
        <begin position="184"/>
        <end position="226"/>
    </location>
</feature>
<evidence type="ECO:0000313" key="6">
    <source>
        <dbReference type="EnsemblMetazoa" id="CLYHEMP015808.2"/>
    </source>
</evidence>
<accession>A0A7M5X215</accession>
<dbReference type="SMART" id="SM00228">
    <property type="entry name" value="PDZ"/>
    <property type="match status" value="1"/>
</dbReference>
<dbReference type="AlphaFoldDB" id="A0A7M5X215"/>
<keyword evidence="3" id="KW-0440">LIM domain</keyword>
<evidence type="ECO:0000256" key="1">
    <source>
        <dbReference type="ARBA" id="ARBA00004496"/>
    </source>
</evidence>
<protein>
    <recommendedName>
        <fullName evidence="5">PDZ domain-containing protein</fullName>
    </recommendedName>
</protein>
<dbReference type="SUPFAM" id="SSF50156">
    <property type="entry name" value="PDZ domain-like"/>
    <property type="match status" value="1"/>
</dbReference>
<feature type="region of interest" description="Disordered" evidence="4">
    <location>
        <begin position="129"/>
        <end position="151"/>
    </location>
</feature>
<dbReference type="InterPro" id="IPR001478">
    <property type="entry name" value="PDZ"/>
</dbReference>
<organism evidence="6 7">
    <name type="scientific">Clytia hemisphaerica</name>
    <dbReference type="NCBI Taxonomy" id="252671"/>
    <lineage>
        <taxon>Eukaryota</taxon>
        <taxon>Metazoa</taxon>
        <taxon>Cnidaria</taxon>
        <taxon>Hydrozoa</taxon>
        <taxon>Hydroidolina</taxon>
        <taxon>Leptothecata</taxon>
        <taxon>Obeliida</taxon>
        <taxon>Clytiidae</taxon>
        <taxon>Clytia</taxon>
    </lineage>
</organism>
<feature type="region of interest" description="Disordered" evidence="4">
    <location>
        <begin position="472"/>
        <end position="578"/>
    </location>
</feature>
<evidence type="ECO:0000259" key="5">
    <source>
        <dbReference type="PROSITE" id="PS50106"/>
    </source>
</evidence>
<comment type="subcellular location">
    <subcellularLocation>
        <location evidence="1">Cytoplasm</location>
    </subcellularLocation>
</comment>
<keyword evidence="3" id="KW-0479">Metal-binding</keyword>
<proteinExistence type="predicted"/>
<name>A0A7M5X215_9CNID</name>
<feature type="domain" description="PDZ" evidence="5">
    <location>
        <begin position="4"/>
        <end position="86"/>
    </location>
</feature>
<feature type="compositionally biased region" description="Polar residues" evidence="4">
    <location>
        <begin position="481"/>
        <end position="543"/>
    </location>
</feature>
<keyword evidence="3" id="KW-0862">Zinc</keyword>
<feature type="compositionally biased region" description="Low complexity" evidence="4">
    <location>
        <begin position="286"/>
        <end position="295"/>
    </location>
</feature>
<keyword evidence="2" id="KW-0963">Cytoplasm</keyword>
<evidence type="ECO:0000256" key="2">
    <source>
        <dbReference type="ARBA" id="ARBA00022490"/>
    </source>
</evidence>
<dbReference type="EnsemblMetazoa" id="CLYHEMT015808.2">
    <property type="protein sequence ID" value="CLYHEMP015808.2"/>
    <property type="gene ID" value="CLYHEMG015808"/>
</dbReference>
<evidence type="ECO:0000313" key="7">
    <source>
        <dbReference type="Proteomes" id="UP000594262"/>
    </source>
</evidence>
<dbReference type="OrthoDB" id="5911912at2759"/>
<dbReference type="FunFam" id="2.30.42.10:FF:000055">
    <property type="entry name" value="PDZ and LIM domain protein 3"/>
    <property type="match status" value="1"/>
</dbReference>
<dbReference type="GO" id="GO:0030036">
    <property type="term" value="P:actin cytoskeleton organization"/>
    <property type="evidence" value="ECO:0007669"/>
    <property type="project" value="TreeGrafter"/>
</dbReference>
<reference evidence="6" key="1">
    <citation type="submission" date="2021-01" db="UniProtKB">
        <authorList>
            <consortium name="EnsemblMetazoa"/>
        </authorList>
    </citation>
    <scope>IDENTIFICATION</scope>
</reference>
<dbReference type="GO" id="GO:0001725">
    <property type="term" value="C:stress fiber"/>
    <property type="evidence" value="ECO:0007669"/>
    <property type="project" value="TreeGrafter"/>
</dbReference>
<evidence type="ECO:0000256" key="4">
    <source>
        <dbReference type="SAM" id="MobiDB-lite"/>
    </source>
</evidence>
<dbReference type="CDD" id="cd06753">
    <property type="entry name" value="PDZ_PDLIM-like"/>
    <property type="match status" value="1"/>
</dbReference>